<dbReference type="OMA" id="PSESHYI"/>
<accession>A0A9Q8LJ58</accession>
<sequence>MLTTLLLSLAAIGTSSAAALSTRAPATFFRISSLEASDFAYPQYPESHRVNFTVSNPNAVYEQGGNMPSICMVEWSGCEPPTCLTPCLNPAYDSGDSPYYARVIPGQDKNSHAWSLEVKEYFTYKNSVLNEVTVPFVAGEGGYSCPIVSSVRTVCDVDGYDATFQTSYGGSAPPYNGEEVCERPKQG</sequence>
<gene>
    <name evidence="2" type="ORF">CLAFUR5_06478</name>
</gene>
<dbReference type="AlphaFoldDB" id="A0A9Q8LJ58"/>
<dbReference type="KEGG" id="ffu:CLAFUR5_06478"/>
<organism evidence="2 3">
    <name type="scientific">Passalora fulva</name>
    <name type="common">Tomato leaf mold</name>
    <name type="synonym">Cladosporium fulvum</name>
    <dbReference type="NCBI Taxonomy" id="5499"/>
    <lineage>
        <taxon>Eukaryota</taxon>
        <taxon>Fungi</taxon>
        <taxon>Dikarya</taxon>
        <taxon>Ascomycota</taxon>
        <taxon>Pezizomycotina</taxon>
        <taxon>Dothideomycetes</taxon>
        <taxon>Dothideomycetidae</taxon>
        <taxon>Mycosphaerellales</taxon>
        <taxon>Mycosphaerellaceae</taxon>
        <taxon>Fulvia</taxon>
    </lineage>
</organism>
<name>A0A9Q8LJ58_PASFU</name>
<feature type="signal peptide" evidence="1">
    <location>
        <begin position="1"/>
        <end position="17"/>
    </location>
</feature>
<reference evidence="2" key="1">
    <citation type="submission" date="2021-12" db="EMBL/GenBank/DDBJ databases">
        <authorList>
            <person name="Zaccaron A."/>
            <person name="Stergiopoulos I."/>
        </authorList>
    </citation>
    <scope>NUCLEOTIDE SEQUENCE</scope>
    <source>
        <strain evidence="2">Race5_Kim</strain>
    </source>
</reference>
<dbReference type="RefSeq" id="XP_047761924.1">
    <property type="nucleotide sequence ID" value="XM_047905626.1"/>
</dbReference>
<feature type="chain" id="PRO_5040239742" evidence="1">
    <location>
        <begin position="18"/>
        <end position="187"/>
    </location>
</feature>
<protein>
    <submittedName>
        <fullName evidence="2">Uncharacterized protein</fullName>
    </submittedName>
</protein>
<evidence type="ECO:0000256" key="1">
    <source>
        <dbReference type="SAM" id="SignalP"/>
    </source>
</evidence>
<evidence type="ECO:0000313" key="2">
    <source>
        <dbReference type="EMBL" id="UJO17558.1"/>
    </source>
</evidence>
<dbReference type="GeneID" id="71986356"/>
<keyword evidence="1" id="KW-0732">Signal</keyword>
<proteinExistence type="predicted"/>
<dbReference type="Proteomes" id="UP000756132">
    <property type="component" value="Chromosome 5"/>
</dbReference>
<dbReference type="OrthoDB" id="3625103at2759"/>
<reference evidence="2" key="2">
    <citation type="journal article" date="2022" name="Microb. Genom.">
        <title>A chromosome-scale genome assembly of the tomato pathogen Cladosporium fulvum reveals a compartmentalized genome architecture and the presence of a dispensable chromosome.</title>
        <authorList>
            <person name="Zaccaron A.Z."/>
            <person name="Chen L.H."/>
            <person name="Samaras A."/>
            <person name="Stergiopoulos I."/>
        </authorList>
    </citation>
    <scope>NUCLEOTIDE SEQUENCE</scope>
    <source>
        <strain evidence="2">Race5_Kim</strain>
    </source>
</reference>
<dbReference type="EMBL" id="CP090167">
    <property type="protein sequence ID" value="UJO17558.1"/>
    <property type="molecule type" value="Genomic_DNA"/>
</dbReference>
<keyword evidence="3" id="KW-1185">Reference proteome</keyword>
<evidence type="ECO:0000313" key="3">
    <source>
        <dbReference type="Proteomes" id="UP000756132"/>
    </source>
</evidence>